<keyword evidence="2" id="KW-1185">Reference proteome</keyword>
<evidence type="ECO:0000313" key="2">
    <source>
        <dbReference type="Proteomes" id="UP001410795"/>
    </source>
</evidence>
<dbReference type="InterPro" id="IPR025409">
    <property type="entry name" value="DUF4303"/>
</dbReference>
<proteinExistence type="predicted"/>
<organism evidence="1 2">
    <name type="scientific">Microbacterium marinilacus</name>
    <dbReference type="NCBI Taxonomy" id="415209"/>
    <lineage>
        <taxon>Bacteria</taxon>
        <taxon>Bacillati</taxon>
        <taxon>Actinomycetota</taxon>
        <taxon>Actinomycetes</taxon>
        <taxon>Micrococcales</taxon>
        <taxon>Microbacteriaceae</taxon>
        <taxon>Microbacterium</taxon>
    </lineage>
</organism>
<accession>A0ABP7BWF4</accession>
<gene>
    <name evidence="1" type="ORF">GCM10022202_34340</name>
</gene>
<protein>
    <submittedName>
        <fullName evidence="1">Uncharacterized protein</fullName>
    </submittedName>
</protein>
<reference evidence="2" key="1">
    <citation type="journal article" date="2019" name="Int. J. Syst. Evol. Microbiol.">
        <title>The Global Catalogue of Microorganisms (GCM) 10K type strain sequencing project: providing services to taxonomists for standard genome sequencing and annotation.</title>
        <authorList>
            <consortium name="The Broad Institute Genomics Platform"/>
            <consortium name="The Broad Institute Genome Sequencing Center for Infectious Disease"/>
            <person name="Wu L."/>
            <person name="Ma J."/>
        </authorList>
    </citation>
    <scope>NUCLEOTIDE SEQUENCE [LARGE SCALE GENOMIC DNA]</scope>
    <source>
        <strain evidence="2">JCM 16546</strain>
    </source>
</reference>
<sequence length="283" mass="30427">MTELDDTMRVVIVVRGVPSGRGLMGLHRALGMGLSEVRARIQTGRPLLDAELFRDDHDEVSRVVEAVLEQLAETDHSIHECAGRESPSPTNEVTIEVLRQTLSGLAPEAAGSAPGEPDPALTASIADATRKAITRLRSQASGPFCVYALLTSGEALRPYLSVTLHGPGRWDLADSPFALAGDEFFAPLAQVYDARGDLFDMAPADADAEYWRRLASMEAALHALDDEGFFGVGAERAQTLLLVSPMPPDHSDAGFARRLNPPGELLSAWLDEAAEGYPRASTR</sequence>
<evidence type="ECO:0000313" key="1">
    <source>
        <dbReference type="EMBL" id="GAA3669394.1"/>
    </source>
</evidence>
<comment type="caution">
    <text evidence="1">The sequence shown here is derived from an EMBL/GenBank/DDBJ whole genome shotgun (WGS) entry which is preliminary data.</text>
</comment>
<dbReference type="Proteomes" id="UP001410795">
    <property type="component" value="Unassembled WGS sequence"/>
</dbReference>
<dbReference type="Pfam" id="PF14136">
    <property type="entry name" value="DUF4303"/>
    <property type="match status" value="1"/>
</dbReference>
<dbReference type="EMBL" id="BAAAYV010000025">
    <property type="protein sequence ID" value="GAA3669394.1"/>
    <property type="molecule type" value="Genomic_DNA"/>
</dbReference>
<name>A0ABP7BWF4_9MICO</name>